<proteinExistence type="predicted"/>
<dbReference type="Pfam" id="PF03067">
    <property type="entry name" value="LPMO_10"/>
    <property type="match status" value="1"/>
</dbReference>
<evidence type="ECO:0000259" key="2">
    <source>
        <dbReference type="Pfam" id="PF03067"/>
    </source>
</evidence>
<organism evidence="3 4">
    <name type="scientific">Phaedon cochleariae</name>
    <name type="common">Mustard beetle</name>
    <dbReference type="NCBI Taxonomy" id="80249"/>
    <lineage>
        <taxon>Eukaryota</taxon>
        <taxon>Metazoa</taxon>
        <taxon>Ecdysozoa</taxon>
        <taxon>Arthropoda</taxon>
        <taxon>Hexapoda</taxon>
        <taxon>Insecta</taxon>
        <taxon>Pterygota</taxon>
        <taxon>Neoptera</taxon>
        <taxon>Endopterygota</taxon>
        <taxon>Coleoptera</taxon>
        <taxon>Polyphaga</taxon>
        <taxon>Cucujiformia</taxon>
        <taxon>Chrysomeloidea</taxon>
        <taxon>Chrysomelidae</taxon>
        <taxon>Chrysomelinae</taxon>
        <taxon>Chrysomelini</taxon>
        <taxon>Phaedon</taxon>
    </lineage>
</organism>
<dbReference type="Proteomes" id="UP001153737">
    <property type="component" value="Chromosome 2"/>
</dbReference>
<reference evidence="3" key="2">
    <citation type="submission" date="2022-10" db="EMBL/GenBank/DDBJ databases">
        <authorList>
            <consortium name="ENA_rothamsted_submissions"/>
            <consortium name="culmorum"/>
            <person name="King R."/>
        </authorList>
    </citation>
    <scope>NUCLEOTIDE SEQUENCE</scope>
</reference>
<evidence type="ECO:0000256" key="1">
    <source>
        <dbReference type="SAM" id="SignalP"/>
    </source>
</evidence>
<keyword evidence="4" id="KW-1185">Reference proteome</keyword>
<sequence>MIVLLSVTVLMLSFGKLVIGHGRLMDPPARNSMWRFGYPNPVNYNDNELFCGGYAVQWEQNEGKCGLCGDPHHVEEPRPHEAGGPYAKGIISRHYGVGQTIDVEIELTANHYGRFEILLCPNNNPNQEATQECLDRYPLFVVDRRDTRDSYYVIPEDAKKKAVFRYQVQLPPYLTCTQCVLQWTYYTGNQWGMCENGTQAQGCGKSETFRNCADVTIHTSAGGGIPPLFVDSLNPYQLYYRDYSKPAPYNVVPLVVRDQVCVPRSLYRMIPGMRDWCQSNCLRYPPNCPQEICQCPNTCEAVGEYRGNLGADVQCMDQCLAYSSKSCSASECVCYEE</sequence>
<protein>
    <recommendedName>
        <fullName evidence="2">Chitin-binding type-4 domain-containing protein</fullName>
    </recommendedName>
</protein>
<reference evidence="3" key="1">
    <citation type="submission" date="2022-01" db="EMBL/GenBank/DDBJ databases">
        <authorList>
            <person name="King R."/>
        </authorList>
    </citation>
    <scope>NUCLEOTIDE SEQUENCE</scope>
</reference>
<feature type="signal peptide" evidence="1">
    <location>
        <begin position="1"/>
        <end position="20"/>
    </location>
</feature>
<dbReference type="InterPro" id="IPR004302">
    <property type="entry name" value="Cellulose/chitin-bd_N"/>
</dbReference>
<accession>A0A9N9X2S1</accession>
<keyword evidence="1" id="KW-0732">Signal</keyword>
<evidence type="ECO:0000313" key="3">
    <source>
        <dbReference type="EMBL" id="CAG9819113.1"/>
    </source>
</evidence>
<name>A0A9N9X2S1_PHACE</name>
<dbReference type="OrthoDB" id="64893at2759"/>
<feature type="chain" id="PRO_5040152977" description="Chitin-binding type-4 domain-containing protein" evidence="1">
    <location>
        <begin position="21"/>
        <end position="337"/>
    </location>
</feature>
<dbReference type="AlphaFoldDB" id="A0A9N9X2S1"/>
<dbReference type="EMBL" id="OU896708">
    <property type="protein sequence ID" value="CAG9819113.1"/>
    <property type="molecule type" value="Genomic_DNA"/>
</dbReference>
<feature type="domain" description="Chitin-binding type-4" evidence="2">
    <location>
        <begin position="21"/>
        <end position="215"/>
    </location>
</feature>
<evidence type="ECO:0000313" key="4">
    <source>
        <dbReference type="Proteomes" id="UP001153737"/>
    </source>
</evidence>
<gene>
    <name evidence="3" type="ORF">PHAECO_LOCUS6002</name>
</gene>